<dbReference type="AlphaFoldDB" id="A0AAP7L0V4"/>
<comment type="caution">
    <text evidence="2">The sequence shown here is derived from an EMBL/GenBank/DDBJ whole genome shotgun (WGS) entry which is preliminary data.</text>
</comment>
<feature type="signal peptide" evidence="1">
    <location>
        <begin position="1"/>
        <end position="22"/>
    </location>
</feature>
<accession>A0AAP7L0V4</accession>
<evidence type="ECO:0000256" key="1">
    <source>
        <dbReference type="SAM" id="SignalP"/>
    </source>
</evidence>
<evidence type="ECO:0000313" key="3">
    <source>
        <dbReference type="Proteomes" id="UP000092125"/>
    </source>
</evidence>
<dbReference type="Proteomes" id="UP000092125">
    <property type="component" value="Unassembled WGS sequence"/>
</dbReference>
<keyword evidence="1" id="KW-0732">Signal</keyword>
<protein>
    <recommendedName>
        <fullName evidence="4">Tetratricopeptide repeat protein</fullName>
    </recommendedName>
</protein>
<name>A0AAP7L0V4_STEMA</name>
<proteinExistence type="predicted"/>
<dbReference type="Gene3D" id="1.25.40.10">
    <property type="entry name" value="Tetratricopeptide repeat domain"/>
    <property type="match status" value="1"/>
</dbReference>
<dbReference type="InterPro" id="IPR011990">
    <property type="entry name" value="TPR-like_helical_dom_sf"/>
</dbReference>
<feature type="chain" id="PRO_5043023895" description="Tetratricopeptide repeat protein" evidence="1">
    <location>
        <begin position="23"/>
        <end position="212"/>
    </location>
</feature>
<evidence type="ECO:0000313" key="2">
    <source>
        <dbReference type="EMBL" id="OBU61585.1"/>
    </source>
</evidence>
<dbReference type="RefSeq" id="WP_065182080.1">
    <property type="nucleotide sequence ID" value="NZ_CAXOQU010000070.1"/>
</dbReference>
<sequence length="212" mass="23218">MSVAVKILTGILLVSGAASAWAAPVLPAPQEFYFDNDAAAAPMVVVQQSQGDALVAQLLKQRERGRRVVEATVQLASVAIAQGRTELGEQLYREALKDAPVQSSVGRGVRWNYGWDLLRQGQPEAALEQWQAAAGSTLSKPSWLPPSYALALWRLGQKEQAVQWYAAAVRTEPSQWSDSSRYAQLLPQWREDERASLAEVQQAWAAAPPAWP</sequence>
<evidence type="ECO:0008006" key="4">
    <source>
        <dbReference type="Google" id="ProtNLM"/>
    </source>
</evidence>
<organism evidence="2 3">
    <name type="scientific">Stenotrophomonas maltophilia</name>
    <name type="common">Pseudomonas maltophilia</name>
    <name type="synonym">Xanthomonas maltophilia</name>
    <dbReference type="NCBI Taxonomy" id="40324"/>
    <lineage>
        <taxon>Bacteria</taxon>
        <taxon>Pseudomonadati</taxon>
        <taxon>Pseudomonadota</taxon>
        <taxon>Gammaproteobacteria</taxon>
        <taxon>Lysobacterales</taxon>
        <taxon>Lysobacteraceae</taxon>
        <taxon>Stenotrophomonas</taxon>
        <taxon>Stenotrophomonas maltophilia group</taxon>
    </lineage>
</organism>
<dbReference type="Pfam" id="PF13429">
    <property type="entry name" value="TPR_15"/>
    <property type="match status" value="1"/>
</dbReference>
<reference evidence="2 3" key="1">
    <citation type="submission" date="2016-05" db="EMBL/GenBank/DDBJ databases">
        <title>Draft Genome Sequences of Stenotrophomonas maltophilia Strains Sm32COP, Sm41DVV, Sm46PAILV, SmF3, SmF22, SmSOFb1 and SmCVFa1, Isolated from Different Manures, in France.</title>
        <authorList>
            <person name="Nazaret S."/>
            <person name="Bodilis J."/>
        </authorList>
    </citation>
    <scope>NUCLEOTIDE SEQUENCE [LARGE SCALE GENOMIC DNA]</scope>
    <source>
        <strain evidence="2 3">Sm41DVV</strain>
    </source>
</reference>
<gene>
    <name evidence="2" type="ORF">A9K56_09815</name>
</gene>
<dbReference type="EMBL" id="LYVI01000005">
    <property type="protein sequence ID" value="OBU61585.1"/>
    <property type="molecule type" value="Genomic_DNA"/>
</dbReference>
<dbReference type="SUPFAM" id="SSF48452">
    <property type="entry name" value="TPR-like"/>
    <property type="match status" value="1"/>
</dbReference>